<name>A0A0A9HPX9_ARUDO</name>
<accession>A0A0A9HPX9</accession>
<evidence type="ECO:0000313" key="1">
    <source>
        <dbReference type="EMBL" id="JAE38782.1"/>
    </source>
</evidence>
<organism evidence="1">
    <name type="scientific">Arundo donax</name>
    <name type="common">Giant reed</name>
    <name type="synonym">Donax arundinaceus</name>
    <dbReference type="NCBI Taxonomy" id="35708"/>
    <lineage>
        <taxon>Eukaryota</taxon>
        <taxon>Viridiplantae</taxon>
        <taxon>Streptophyta</taxon>
        <taxon>Embryophyta</taxon>
        <taxon>Tracheophyta</taxon>
        <taxon>Spermatophyta</taxon>
        <taxon>Magnoliopsida</taxon>
        <taxon>Liliopsida</taxon>
        <taxon>Poales</taxon>
        <taxon>Poaceae</taxon>
        <taxon>PACMAD clade</taxon>
        <taxon>Arundinoideae</taxon>
        <taxon>Arundineae</taxon>
        <taxon>Arundo</taxon>
    </lineage>
</organism>
<protein>
    <submittedName>
        <fullName evidence="1">Uncharacterized protein</fullName>
    </submittedName>
</protein>
<reference evidence="1" key="2">
    <citation type="journal article" date="2015" name="Data Brief">
        <title>Shoot transcriptome of the giant reed, Arundo donax.</title>
        <authorList>
            <person name="Barrero R.A."/>
            <person name="Guerrero F.D."/>
            <person name="Moolhuijzen P."/>
            <person name="Goolsby J.A."/>
            <person name="Tidwell J."/>
            <person name="Bellgard S.E."/>
            <person name="Bellgard M.I."/>
        </authorList>
    </citation>
    <scope>NUCLEOTIDE SEQUENCE</scope>
    <source>
        <tissue evidence="1">Shoot tissue taken approximately 20 cm above the soil surface</tissue>
    </source>
</reference>
<dbReference type="EMBL" id="GBRH01159114">
    <property type="protein sequence ID" value="JAE38782.1"/>
    <property type="molecule type" value="Transcribed_RNA"/>
</dbReference>
<dbReference type="AlphaFoldDB" id="A0A0A9HPX9"/>
<sequence>MFDPHRVLFKRFRPTSRSYHHSH</sequence>
<reference evidence="1" key="1">
    <citation type="submission" date="2014-09" db="EMBL/GenBank/DDBJ databases">
        <authorList>
            <person name="Magalhaes I.L.F."/>
            <person name="Oliveira U."/>
            <person name="Santos F.R."/>
            <person name="Vidigal T.H.D.A."/>
            <person name="Brescovit A.D."/>
            <person name="Santos A.J."/>
        </authorList>
    </citation>
    <scope>NUCLEOTIDE SEQUENCE</scope>
    <source>
        <tissue evidence="1">Shoot tissue taken approximately 20 cm above the soil surface</tissue>
    </source>
</reference>
<proteinExistence type="predicted"/>